<gene>
    <name evidence="2" type="ORF">Anas_10320</name>
</gene>
<keyword evidence="3" id="KW-1185">Reference proteome</keyword>
<organism evidence="2 3">
    <name type="scientific">Armadillidium nasatum</name>
    <dbReference type="NCBI Taxonomy" id="96803"/>
    <lineage>
        <taxon>Eukaryota</taxon>
        <taxon>Metazoa</taxon>
        <taxon>Ecdysozoa</taxon>
        <taxon>Arthropoda</taxon>
        <taxon>Crustacea</taxon>
        <taxon>Multicrustacea</taxon>
        <taxon>Malacostraca</taxon>
        <taxon>Eumalacostraca</taxon>
        <taxon>Peracarida</taxon>
        <taxon>Isopoda</taxon>
        <taxon>Oniscidea</taxon>
        <taxon>Crinocheta</taxon>
        <taxon>Armadillidiidae</taxon>
        <taxon>Armadillidium</taxon>
    </lineage>
</organism>
<evidence type="ECO:0000313" key="2">
    <source>
        <dbReference type="EMBL" id="KAB7504834.1"/>
    </source>
</evidence>
<sequence length="96" mass="10847">MISPLVSQMSDSLLNLIRIEAPPYFIAQCIEQHLRSMYLKSQLLSEYLIEGAQASLLQPESCHSAGGKSLYNLTELTHTLEYFHARVPECSYVTLD</sequence>
<dbReference type="Pfam" id="PF14638">
    <property type="entry name" value="FNIP_C"/>
    <property type="match status" value="1"/>
</dbReference>
<feature type="domain" description="Folliculin-interacting protein C-terminal" evidence="1">
    <location>
        <begin position="2"/>
        <end position="54"/>
    </location>
</feature>
<evidence type="ECO:0000313" key="3">
    <source>
        <dbReference type="Proteomes" id="UP000326759"/>
    </source>
</evidence>
<comment type="caution">
    <text evidence="2">The sequence shown here is derived from an EMBL/GenBank/DDBJ whole genome shotgun (WGS) entry which is preliminary data.</text>
</comment>
<dbReference type="AlphaFoldDB" id="A0A5N5TDU3"/>
<proteinExistence type="predicted"/>
<dbReference type="EMBL" id="SEYY01002237">
    <property type="protein sequence ID" value="KAB7504834.1"/>
    <property type="molecule type" value="Genomic_DNA"/>
</dbReference>
<evidence type="ECO:0000259" key="1">
    <source>
        <dbReference type="Pfam" id="PF14638"/>
    </source>
</evidence>
<accession>A0A5N5TDU3</accession>
<protein>
    <recommendedName>
        <fullName evidence="1">Folliculin-interacting protein C-terminal domain-containing protein</fullName>
    </recommendedName>
</protein>
<name>A0A5N5TDU3_9CRUS</name>
<reference evidence="2 3" key="1">
    <citation type="journal article" date="2019" name="PLoS Biol.">
        <title>Sex chromosomes control vertical transmission of feminizing Wolbachia symbionts in an isopod.</title>
        <authorList>
            <person name="Becking T."/>
            <person name="Chebbi M.A."/>
            <person name="Giraud I."/>
            <person name="Moumen B."/>
            <person name="Laverre T."/>
            <person name="Caubet Y."/>
            <person name="Peccoud J."/>
            <person name="Gilbert C."/>
            <person name="Cordaux R."/>
        </authorList>
    </citation>
    <scope>NUCLEOTIDE SEQUENCE [LARGE SCALE GENOMIC DNA]</scope>
    <source>
        <strain evidence="2">ANa2</strain>
        <tissue evidence="2">Whole body excluding digestive tract and cuticle</tissue>
    </source>
</reference>
<dbReference type="OrthoDB" id="6349527at2759"/>
<dbReference type="Proteomes" id="UP000326759">
    <property type="component" value="Unassembled WGS sequence"/>
</dbReference>
<dbReference type="InterPro" id="IPR028086">
    <property type="entry name" value="FNIP_C_dom"/>
</dbReference>